<protein>
    <submittedName>
        <fullName evidence="1">Uncharacterized protein</fullName>
    </submittedName>
</protein>
<gene>
    <name evidence="1" type="ORF">INT47_007412</name>
</gene>
<keyword evidence="2" id="KW-1185">Reference proteome</keyword>
<comment type="caution">
    <text evidence="1">The sequence shown here is derived from an EMBL/GenBank/DDBJ whole genome shotgun (WGS) entry which is preliminary data.</text>
</comment>
<name>A0A8H7R0A0_9FUNG</name>
<proteinExistence type="predicted"/>
<evidence type="ECO:0000313" key="2">
    <source>
        <dbReference type="Proteomes" id="UP000603453"/>
    </source>
</evidence>
<reference evidence="1" key="1">
    <citation type="submission" date="2020-12" db="EMBL/GenBank/DDBJ databases">
        <title>Metabolic potential, ecology and presence of endohyphal bacteria is reflected in genomic diversity of Mucoromycotina.</title>
        <authorList>
            <person name="Muszewska A."/>
            <person name="Okrasinska A."/>
            <person name="Steczkiewicz K."/>
            <person name="Drgas O."/>
            <person name="Orlowska M."/>
            <person name="Perlinska-Lenart U."/>
            <person name="Aleksandrzak-Piekarczyk T."/>
            <person name="Szatraj K."/>
            <person name="Zielenkiewicz U."/>
            <person name="Pilsyk S."/>
            <person name="Malc E."/>
            <person name="Mieczkowski P."/>
            <person name="Kruszewska J.S."/>
            <person name="Biernat P."/>
            <person name="Pawlowska J."/>
        </authorList>
    </citation>
    <scope>NUCLEOTIDE SEQUENCE</scope>
    <source>
        <strain evidence="1">WA0000017839</strain>
    </source>
</reference>
<dbReference type="AlphaFoldDB" id="A0A8H7R0A0"/>
<accession>A0A8H7R0A0</accession>
<organism evidence="1 2">
    <name type="scientific">Mucor saturninus</name>
    <dbReference type="NCBI Taxonomy" id="64648"/>
    <lineage>
        <taxon>Eukaryota</taxon>
        <taxon>Fungi</taxon>
        <taxon>Fungi incertae sedis</taxon>
        <taxon>Mucoromycota</taxon>
        <taxon>Mucoromycotina</taxon>
        <taxon>Mucoromycetes</taxon>
        <taxon>Mucorales</taxon>
        <taxon>Mucorineae</taxon>
        <taxon>Mucoraceae</taxon>
        <taxon>Mucor</taxon>
    </lineage>
</organism>
<sequence length="81" mass="8813">MPEEHTTSASTGIAGTFGAAATFLRITNNSLVISLSKLSMPYKFEQEVLSVGVNDFNQCCILLARYMPEVIRQFIACVGPL</sequence>
<dbReference type="EMBL" id="JAEPRD010000070">
    <property type="protein sequence ID" value="KAG2201535.1"/>
    <property type="molecule type" value="Genomic_DNA"/>
</dbReference>
<dbReference type="Proteomes" id="UP000603453">
    <property type="component" value="Unassembled WGS sequence"/>
</dbReference>
<evidence type="ECO:0000313" key="1">
    <source>
        <dbReference type="EMBL" id="KAG2201535.1"/>
    </source>
</evidence>